<evidence type="ECO:0000259" key="4">
    <source>
        <dbReference type="PROSITE" id="PS51985"/>
    </source>
</evidence>
<comment type="subcellular location">
    <subcellularLocation>
        <location evidence="1">Cytoplasm</location>
    </subcellularLocation>
</comment>
<protein>
    <recommendedName>
        <fullName evidence="7">Non-specific serine/threonine protein kinase</fullName>
    </recommendedName>
</protein>
<feature type="domain" description="Cryptic POLO box 1 (CPB1)" evidence="3">
    <location>
        <begin position="371"/>
        <end position="478"/>
    </location>
</feature>
<keyword evidence="6" id="KW-1185">Reference proteome</keyword>
<dbReference type="InterPro" id="IPR053235">
    <property type="entry name" value="Ser_Thr_kinase"/>
</dbReference>
<dbReference type="Gene3D" id="1.10.510.10">
    <property type="entry name" value="Transferase(Phosphotransferase) domain 1"/>
    <property type="match status" value="1"/>
</dbReference>
<name>A0A8H5LKL0_9AGAR</name>
<dbReference type="InterPro" id="IPR046437">
    <property type="entry name" value="Ser_Thr-PK_POLO_box_1_sf"/>
</dbReference>
<feature type="domain" description="Cryptic POLO box 2 (CPB2)" evidence="4">
    <location>
        <begin position="479"/>
        <end position="620"/>
    </location>
</feature>
<organism evidence="5 6">
    <name type="scientific">Leucocoprinus leucothites</name>
    <dbReference type="NCBI Taxonomy" id="201217"/>
    <lineage>
        <taxon>Eukaryota</taxon>
        <taxon>Fungi</taxon>
        <taxon>Dikarya</taxon>
        <taxon>Basidiomycota</taxon>
        <taxon>Agaricomycotina</taxon>
        <taxon>Agaricomycetes</taxon>
        <taxon>Agaricomycetidae</taxon>
        <taxon>Agaricales</taxon>
        <taxon>Agaricineae</taxon>
        <taxon>Agaricaceae</taxon>
        <taxon>Leucocoprinus</taxon>
    </lineage>
</organism>
<dbReference type="EMBL" id="JAACJO010000003">
    <property type="protein sequence ID" value="KAF5360533.1"/>
    <property type="molecule type" value="Genomic_DNA"/>
</dbReference>
<dbReference type="PROSITE" id="PS51985">
    <property type="entry name" value="CPB2"/>
    <property type="match status" value="1"/>
</dbReference>
<dbReference type="Proteomes" id="UP000559027">
    <property type="component" value="Unassembled WGS sequence"/>
</dbReference>
<dbReference type="PROSITE" id="PS51984">
    <property type="entry name" value="CPB1"/>
    <property type="match status" value="1"/>
</dbReference>
<dbReference type="GO" id="GO:0005737">
    <property type="term" value="C:cytoplasm"/>
    <property type="evidence" value="ECO:0007669"/>
    <property type="project" value="UniProtKB-SubCell"/>
</dbReference>
<dbReference type="Pfam" id="PF00069">
    <property type="entry name" value="Pkinase"/>
    <property type="match status" value="1"/>
</dbReference>
<comment type="caution">
    <text evidence="5">The sequence shown here is derived from an EMBL/GenBank/DDBJ whole genome shotgun (WGS) entry which is preliminary data.</text>
</comment>
<dbReference type="GO" id="GO:0004674">
    <property type="term" value="F:protein serine/threonine kinase activity"/>
    <property type="evidence" value="ECO:0007669"/>
    <property type="project" value="TreeGrafter"/>
</dbReference>
<gene>
    <name evidence="5" type="ORF">D9756_004741</name>
</gene>
<dbReference type="SUPFAM" id="SSF56112">
    <property type="entry name" value="Protein kinase-like (PK-like)"/>
    <property type="match status" value="1"/>
</dbReference>
<evidence type="ECO:0008006" key="7">
    <source>
        <dbReference type="Google" id="ProtNLM"/>
    </source>
</evidence>
<feature type="domain" description="Protein kinase" evidence="2">
    <location>
        <begin position="13"/>
        <end position="252"/>
    </location>
</feature>
<evidence type="ECO:0000313" key="6">
    <source>
        <dbReference type="Proteomes" id="UP000559027"/>
    </source>
</evidence>
<dbReference type="PROSITE" id="PS50011">
    <property type="entry name" value="PROTEIN_KINASE_DOM"/>
    <property type="match status" value="1"/>
</dbReference>
<proteinExistence type="predicted"/>
<evidence type="ECO:0000313" key="5">
    <source>
        <dbReference type="EMBL" id="KAF5360533.1"/>
    </source>
</evidence>
<evidence type="ECO:0000259" key="2">
    <source>
        <dbReference type="PROSITE" id="PS50011"/>
    </source>
</evidence>
<dbReference type="AlphaFoldDB" id="A0A8H5LKL0"/>
<dbReference type="InterPro" id="IPR033699">
    <property type="entry name" value="POLO_box_Plk4_1"/>
</dbReference>
<evidence type="ECO:0000256" key="1">
    <source>
        <dbReference type="ARBA" id="ARBA00004496"/>
    </source>
</evidence>
<sequence>MSSLQEGGDLDDYDLAQEIGKGRRSIVYKALCMRGRLCSRVFAIKVPYPRAGLPDEITYSRSFHLHQELHHPNILTLYSVIPQGIQVTEYCSLGDLTRVVGHDPLPETKALCITRGIGSALLYLHDRKMTHRMIQPTYILLDSSCTPKLSHFESAIQPHSECPLLHIFTEYTAPEIIQGKPGSFPADIWSLGCVVLYMLLGHPPNPRPAEDAVPKGYACTPKLRELISKMLCHQPADRLSPDDLVSSITSLLHLSTPAERIGASLDKNQNPELIAAPQTTGNDARARRISLEDIGHQRLKELLSNNPERGFQGRRPARRIVSDPLPTRKSKRTIVIPFWGESGLDGRDVEQHSAKLVAHPAPSAKPLESEARKEGLPVIDTSCLRPQYQKFGDVLVSILDDKQVLVEFRDGLKKDPEERAAMVINSRQNQIKIYENMVSQDSLRHISPMAQYTRENLPLEFRKYYQAASVAIHQMQKRTPKLVAYTIDGRFSLMTNGPPGDVEASFSLPQTLHTPGSRADGGGDSTLRVRYSQDEGLVEVRRYVGGADGKVWTKKCMTSISNPRKISQRELARLDDVETVRLERLIQFSEACRTAELDKVFCGVHAPVPLHTRPENDSPAIVSLASLIPRRPNKLDPNLPRRILTT</sequence>
<dbReference type="Gene3D" id="3.30.1120.120">
    <property type="match status" value="1"/>
</dbReference>
<dbReference type="InterPro" id="IPR011009">
    <property type="entry name" value="Kinase-like_dom_sf"/>
</dbReference>
<dbReference type="PANTHER" id="PTHR24361">
    <property type="entry name" value="MITOGEN-ACTIVATED KINASE KINASE KINASE"/>
    <property type="match status" value="1"/>
</dbReference>
<dbReference type="GO" id="GO:0005524">
    <property type="term" value="F:ATP binding"/>
    <property type="evidence" value="ECO:0007669"/>
    <property type="project" value="InterPro"/>
</dbReference>
<reference evidence="5 6" key="1">
    <citation type="journal article" date="2020" name="ISME J.">
        <title>Uncovering the hidden diversity of litter-decomposition mechanisms in mushroom-forming fungi.</title>
        <authorList>
            <person name="Floudas D."/>
            <person name="Bentzer J."/>
            <person name="Ahren D."/>
            <person name="Johansson T."/>
            <person name="Persson P."/>
            <person name="Tunlid A."/>
        </authorList>
    </citation>
    <scope>NUCLEOTIDE SEQUENCE [LARGE SCALE GENOMIC DNA]</scope>
    <source>
        <strain evidence="5 6">CBS 146.42</strain>
    </source>
</reference>
<accession>A0A8H5LKL0</accession>
<dbReference type="OrthoDB" id="408964at2759"/>
<dbReference type="InterPro" id="IPR033698">
    <property type="entry name" value="POLO_box_Plk4_2"/>
</dbReference>
<evidence type="ECO:0000259" key="3">
    <source>
        <dbReference type="PROSITE" id="PS51984"/>
    </source>
</evidence>
<dbReference type="CDD" id="cd00180">
    <property type="entry name" value="PKc"/>
    <property type="match status" value="1"/>
</dbReference>
<dbReference type="InterPro" id="IPR000719">
    <property type="entry name" value="Prot_kinase_dom"/>
</dbReference>